<feature type="transmembrane region" description="Helical" evidence="2">
    <location>
        <begin position="55"/>
        <end position="77"/>
    </location>
</feature>
<reference evidence="3 4" key="1">
    <citation type="journal article" date="2019" name="Int. J. Syst. Evol. Microbiol.">
        <title>The Global Catalogue of Microorganisms (GCM) 10K type strain sequencing project: providing services to taxonomists for standard genome sequencing and annotation.</title>
        <authorList>
            <consortium name="The Broad Institute Genomics Platform"/>
            <consortium name="The Broad Institute Genome Sequencing Center for Infectious Disease"/>
            <person name="Wu L."/>
            <person name="Ma J."/>
        </authorList>
    </citation>
    <scope>NUCLEOTIDE SEQUENCE [LARGE SCALE GENOMIC DNA]</scope>
    <source>
        <strain evidence="3 4">JCM 4524</strain>
    </source>
</reference>
<evidence type="ECO:0000256" key="1">
    <source>
        <dbReference type="SAM" id="MobiDB-lite"/>
    </source>
</evidence>
<sequence>MPVEDHESHDVDTDLFEDRLGTAMRQAGDSFETDRSGLVAVGAVRGRRLLLRRRAAVVGGVAAVALVGVSGTLLVPWGGAGDGQQSVADRRSTPTAPAEDDGKVSGAELVHTLKKLLPKGEFTEEQGRGTDAELLPYAQVVFDDGKGPGAVSVGLNRVEPGSEQARQWTECPDRTLVPYDRCTASRLPDGSALTLFQGYEYPDRRVDTKRWTADLVTPQGHHVSVSEWNAAAEKDAPVSRANPPLSTDQLKHVVTAPAWRTAIDAIPENPKGEDSKGQGPNAQAPENTPTTPPGADGAAISQTLASLLPKNVDVVSKGGQETEYAYVVVDDGKGESLVQINVQQNMSDVEDQLFGADAQILPDGTRVATSQGTGEKGGAGVVMWTVDTIRTDGRRVVISAFNSGTQHGAATRETPALTMDQLREIATSLKWQQLGSPSRP</sequence>
<evidence type="ECO:0008006" key="5">
    <source>
        <dbReference type="Google" id="ProtNLM"/>
    </source>
</evidence>
<feature type="compositionally biased region" description="Polar residues" evidence="1">
    <location>
        <begin position="278"/>
        <end position="289"/>
    </location>
</feature>
<keyword evidence="4" id="KW-1185">Reference proteome</keyword>
<evidence type="ECO:0000256" key="2">
    <source>
        <dbReference type="SAM" id="Phobius"/>
    </source>
</evidence>
<dbReference type="EMBL" id="BAAASJ010000039">
    <property type="protein sequence ID" value="GAA2640036.1"/>
    <property type="molecule type" value="Genomic_DNA"/>
</dbReference>
<evidence type="ECO:0000313" key="4">
    <source>
        <dbReference type="Proteomes" id="UP001500151"/>
    </source>
</evidence>
<name>A0ABN3R0M0_9ACTN</name>
<keyword evidence="2" id="KW-1133">Transmembrane helix</keyword>
<proteinExistence type="predicted"/>
<comment type="caution">
    <text evidence="3">The sequence shown here is derived from an EMBL/GenBank/DDBJ whole genome shotgun (WGS) entry which is preliminary data.</text>
</comment>
<gene>
    <name evidence="3" type="ORF">GCM10010307_39870</name>
</gene>
<keyword evidence="2" id="KW-0472">Membrane</keyword>
<dbReference type="RefSeq" id="WP_344391667.1">
    <property type="nucleotide sequence ID" value="NZ_BAAASJ010000039.1"/>
</dbReference>
<feature type="region of interest" description="Disordered" evidence="1">
    <location>
        <begin position="81"/>
        <end position="103"/>
    </location>
</feature>
<organism evidence="3 4">
    <name type="scientific">Streptomyces vastus</name>
    <dbReference type="NCBI Taxonomy" id="285451"/>
    <lineage>
        <taxon>Bacteria</taxon>
        <taxon>Bacillati</taxon>
        <taxon>Actinomycetota</taxon>
        <taxon>Actinomycetes</taxon>
        <taxon>Kitasatosporales</taxon>
        <taxon>Streptomycetaceae</taxon>
        <taxon>Streptomyces</taxon>
    </lineage>
</organism>
<evidence type="ECO:0000313" key="3">
    <source>
        <dbReference type="EMBL" id="GAA2640036.1"/>
    </source>
</evidence>
<protein>
    <recommendedName>
        <fullName evidence="5">LigA protein</fullName>
    </recommendedName>
</protein>
<dbReference type="Proteomes" id="UP001500151">
    <property type="component" value="Unassembled WGS sequence"/>
</dbReference>
<accession>A0ABN3R0M0</accession>
<keyword evidence="2" id="KW-0812">Transmembrane</keyword>
<feature type="region of interest" description="Disordered" evidence="1">
    <location>
        <begin position="263"/>
        <end position="298"/>
    </location>
</feature>